<reference evidence="2" key="1">
    <citation type="submission" date="2021-02" db="EMBL/GenBank/DDBJ databases">
        <authorList>
            <person name="Nowell W R."/>
        </authorList>
    </citation>
    <scope>NUCLEOTIDE SEQUENCE</scope>
</reference>
<evidence type="ECO:0000313" key="3">
    <source>
        <dbReference type="Proteomes" id="UP000681720"/>
    </source>
</evidence>
<proteinExistence type="predicted"/>
<evidence type="ECO:0000256" key="1">
    <source>
        <dbReference type="SAM" id="MobiDB-lite"/>
    </source>
</evidence>
<dbReference type="Proteomes" id="UP000681720">
    <property type="component" value="Unassembled WGS sequence"/>
</dbReference>
<organism evidence="2 3">
    <name type="scientific">Rotaria magnacalcarata</name>
    <dbReference type="NCBI Taxonomy" id="392030"/>
    <lineage>
        <taxon>Eukaryota</taxon>
        <taxon>Metazoa</taxon>
        <taxon>Spiralia</taxon>
        <taxon>Gnathifera</taxon>
        <taxon>Rotifera</taxon>
        <taxon>Eurotatoria</taxon>
        <taxon>Bdelloidea</taxon>
        <taxon>Philodinida</taxon>
        <taxon>Philodinidae</taxon>
        <taxon>Rotaria</taxon>
    </lineage>
</organism>
<gene>
    <name evidence="2" type="ORF">GIL414_LOCUS18305</name>
</gene>
<dbReference type="EMBL" id="CAJOBJ010008985">
    <property type="protein sequence ID" value="CAF4126442.1"/>
    <property type="molecule type" value="Genomic_DNA"/>
</dbReference>
<feature type="region of interest" description="Disordered" evidence="1">
    <location>
        <begin position="136"/>
        <end position="157"/>
    </location>
</feature>
<sequence>ETNDSSTLTPVHVQFESFVSPVNSNSRIQNSGSNNNNNNNEQLIIYATPVIQIQLSSHCKETINRLKDIKKEKSLLLAIVNPQTSKIPVKQHKDQQQLDKKILDQISDLMKRKHQLRLIELEESVLLAQQDLLKSRRPSMSSNADNGHDAHKRHSNNMKGLWRDAFRALKTSASSSGSGDNENLSVS</sequence>
<comment type="caution">
    <text evidence="2">The sequence shown here is derived from an EMBL/GenBank/DDBJ whole genome shotgun (WGS) entry which is preliminary data.</text>
</comment>
<name>A0A8S2QY26_9BILA</name>
<dbReference type="AlphaFoldDB" id="A0A8S2QY26"/>
<evidence type="ECO:0000313" key="2">
    <source>
        <dbReference type="EMBL" id="CAF4126442.1"/>
    </source>
</evidence>
<feature type="non-terminal residue" evidence="2">
    <location>
        <position position="187"/>
    </location>
</feature>
<protein>
    <submittedName>
        <fullName evidence="2">Uncharacterized protein</fullName>
    </submittedName>
</protein>
<accession>A0A8S2QY26</accession>